<dbReference type="EMBL" id="LAZR01044596">
    <property type="protein sequence ID" value="KKL04265.1"/>
    <property type="molecule type" value="Genomic_DNA"/>
</dbReference>
<gene>
    <name evidence="1" type="ORF">LCGC14_2617780</name>
</gene>
<proteinExistence type="predicted"/>
<dbReference type="AlphaFoldDB" id="A0A0F9A480"/>
<accession>A0A0F9A480</accession>
<sequence length="96" mass="10649">MIINRGEVAGIEYLEGRPEAILFVLKDGSYYYVEQGIVENELRVFGNWKTSAGNTAGILWSVTYLQGDSIPKELGDYLVAHQDNDQGTSSSEETDD</sequence>
<comment type="caution">
    <text evidence="1">The sequence shown here is derived from an EMBL/GenBank/DDBJ whole genome shotgun (WGS) entry which is preliminary data.</text>
</comment>
<protein>
    <submittedName>
        <fullName evidence="1">Uncharacterized protein</fullName>
    </submittedName>
</protein>
<reference evidence="1" key="1">
    <citation type="journal article" date="2015" name="Nature">
        <title>Complex archaea that bridge the gap between prokaryotes and eukaryotes.</title>
        <authorList>
            <person name="Spang A."/>
            <person name="Saw J.H."/>
            <person name="Jorgensen S.L."/>
            <person name="Zaremba-Niedzwiedzka K."/>
            <person name="Martijn J."/>
            <person name="Lind A.E."/>
            <person name="van Eijk R."/>
            <person name="Schleper C."/>
            <person name="Guy L."/>
            <person name="Ettema T.J."/>
        </authorList>
    </citation>
    <scope>NUCLEOTIDE SEQUENCE</scope>
</reference>
<evidence type="ECO:0000313" key="1">
    <source>
        <dbReference type="EMBL" id="KKL04265.1"/>
    </source>
</evidence>
<name>A0A0F9A480_9ZZZZ</name>
<organism evidence="1">
    <name type="scientific">marine sediment metagenome</name>
    <dbReference type="NCBI Taxonomy" id="412755"/>
    <lineage>
        <taxon>unclassified sequences</taxon>
        <taxon>metagenomes</taxon>
        <taxon>ecological metagenomes</taxon>
    </lineage>
</organism>